<proteinExistence type="predicted"/>
<protein>
    <submittedName>
        <fullName evidence="1">Uncharacterized protein</fullName>
    </submittedName>
</protein>
<reference evidence="1 2" key="1">
    <citation type="journal article" date="2019" name="Genome Biol. Evol.">
        <title>Insights into the evolution of the New World diploid cottons (Gossypium, subgenus Houzingenia) based on genome sequencing.</title>
        <authorList>
            <person name="Grover C.E."/>
            <person name="Arick M.A. 2nd"/>
            <person name="Thrash A."/>
            <person name="Conover J.L."/>
            <person name="Sanders W.S."/>
            <person name="Peterson D.G."/>
            <person name="Frelichowski J.E."/>
            <person name="Scheffler J.A."/>
            <person name="Scheffler B.E."/>
            <person name="Wendel J.F."/>
        </authorList>
    </citation>
    <scope>NUCLEOTIDE SEQUENCE [LARGE SCALE GENOMIC DNA]</scope>
    <source>
        <strain evidence="1">4</strain>
        <tissue evidence="1">Leaf</tissue>
    </source>
</reference>
<comment type="caution">
    <text evidence="1">The sequence shown here is derived from an EMBL/GenBank/DDBJ whole genome shotgun (WGS) entry which is preliminary data.</text>
</comment>
<evidence type="ECO:0000313" key="1">
    <source>
        <dbReference type="EMBL" id="MBA0716027.1"/>
    </source>
</evidence>
<dbReference type="AlphaFoldDB" id="A0A7J8ZW44"/>
<organism evidence="1 2">
    <name type="scientific">Gossypium laxum</name>
    <dbReference type="NCBI Taxonomy" id="34288"/>
    <lineage>
        <taxon>Eukaryota</taxon>
        <taxon>Viridiplantae</taxon>
        <taxon>Streptophyta</taxon>
        <taxon>Embryophyta</taxon>
        <taxon>Tracheophyta</taxon>
        <taxon>Spermatophyta</taxon>
        <taxon>Magnoliopsida</taxon>
        <taxon>eudicotyledons</taxon>
        <taxon>Gunneridae</taxon>
        <taxon>Pentapetalae</taxon>
        <taxon>rosids</taxon>
        <taxon>malvids</taxon>
        <taxon>Malvales</taxon>
        <taxon>Malvaceae</taxon>
        <taxon>Malvoideae</taxon>
        <taxon>Gossypium</taxon>
    </lineage>
</organism>
<name>A0A7J8ZW44_9ROSI</name>
<sequence>MAYCVRKISNVFLDWKSHFWRGNYAFFIFACSLVRTSKRS</sequence>
<keyword evidence="2" id="KW-1185">Reference proteome</keyword>
<evidence type="ECO:0000313" key="2">
    <source>
        <dbReference type="Proteomes" id="UP000593574"/>
    </source>
</evidence>
<gene>
    <name evidence="1" type="ORF">Golax_014894</name>
</gene>
<dbReference type="EMBL" id="JABEZV010000007">
    <property type="protein sequence ID" value="MBA0716027.1"/>
    <property type="molecule type" value="Genomic_DNA"/>
</dbReference>
<accession>A0A7J8ZW44</accession>
<dbReference type="Proteomes" id="UP000593574">
    <property type="component" value="Unassembled WGS sequence"/>
</dbReference>